<evidence type="ECO:0000259" key="4">
    <source>
        <dbReference type="Pfam" id="PF02582"/>
    </source>
</evidence>
<gene>
    <name evidence="5" type="ORF">EJ06DRAFT_528826</name>
</gene>
<dbReference type="Pfam" id="PF02582">
    <property type="entry name" value="DUF155"/>
    <property type="match status" value="1"/>
</dbReference>
<proteinExistence type="inferred from homology"/>
<comment type="similarity">
    <text evidence="1">Belongs to the RMD1/sif2 family.</text>
</comment>
<sequence length="574" mass="64633">MASGSVQAPRRSHASLPTNSFGGHARGPPRAPGPRPRTGISVDNVLQYSSDIPSAQRRNPPERPQSHRTPSGRHPLDPKLTGRLVPQHIPTRTSKVSEKLVLIPETDAVDEEKAAFDRDEDSAPPKDEELAGLRRPGPYDKSYAERLPKARRAEKLSRVTAYCTAEAYKLKATAEFVKAKHGARTKLYDDCLYTVYHLPLLPGNDGYRLRSSPALKSPGGKSVLDEEIERNERREYHEGYFGDRVQYGVRHEDGEGELVLPTSPEDYRIRDNTIRAPSPGGIAPSSLPFAEMFVYSYGVAVFWNFTERQEKDILADLGFSAHETGISLVTRPASAEDFETEEFHFEYNKHISRPRIYNDMITLRYGDHMVKLAMSHAIAQSTKLSSFEERMDITMQQAQPVPRRLASTGSLGMNREEVVKMLGRLFTSRVDVNLSSNVLDVPNFFWDSEPTLHPLYSAVREYLEINPRIKSLNERCRVFLDLAEILSDSIADKKMTHITWIIIILILLSIFVTCSEVFLRFGLLSKQKPPNEPGVLTFNQSAPWNTKVISAPARGFTRLSLVTAWALTLASFIW</sequence>
<keyword evidence="3" id="KW-1133">Transmembrane helix</keyword>
<evidence type="ECO:0000256" key="2">
    <source>
        <dbReference type="SAM" id="MobiDB-lite"/>
    </source>
</evidence>
<dbReference type="PANTHER" id="PTHR16255:SF4">
    <property type="entry name" value="SPORULATION PROTEIN RMD8"/>
    <property type="match status" value="1"/>
</dbReference>
<dbReference type="InterPro" id="IPR051624">
    <property type="entry name" value="RMD1/Sad1-interacting"/>
</dbReference>
<evidence type="ECO:0000256" key="1">
    <source>
        <dbReference type="ARBA" id="ARBA00008306"/>
    </source>
</evidence>
<dbReference type="PANTHER" id="PTHR16255">
    <property type="entry name" value="REQUIRED FOR MEIOTIC NUCLEAR DIVISION PROTEIN 1 HOMOLOG"/>
    <property type="match status" value="1"/>
</dbReference>
<keyword evidence="3" id="KW-0812">Transmembrane</keyword>
<dbReference type="AlphaFoldDB" id="A0A6G1I0E5"/>
<dbReference type="GO" id="GO:0005739">
    <property type="term" value="C:mitochondrion"/>
    <property type="evidence" value="ECO:0007669"/>
    <property type="project" value="UniProtKB-ARBA"/>
</dbReference>
<name>A0A6G1I0E5_9PEZI</name>
<dbReference type="InterPro" id="IPR003734">
    <property type="entry name" value="DUF155"/>
</dbReference>
<feature type="transmembrane region" description="Helical" evidence="3">
    <location>
        <begin position="498"/>
        <end position="519"/>
    </location>
</feature>
<dbReference type="Proteomes" id="UP000799640">
    <property type="component" value="Unassembled WGS sequence"/>
</dbReference>
<feature type="compositionally biased region" description="Polar residues" evidence="2">
    <location>
        <begin position="44"/>
        <end position="57"/>
    </location>
</feature>
<evidence type="ECO:0000313" key="6">
    <source>
        <dbReference type="Proteomes" id="UP000799640"/>
    </source>
</evidence>
<keyword evidence="3" id="KW-0472">Membrane</keyword>
<dbReference type="EMBL" id="ML996692">
    <property type="protein sequence ID" value="KAF2401664.1"/>
    <property type="molecule type" value="Genomic_DNA"/>
</dbReference>
<evidence type="ECO:0000256" key="3">
    <source>
        <dbReference type="SAM" id="Phobius"/>
    </source>
</evidence>
<feature type="domain" description="DUF155" evidence="4">
    <location>
        <begin position="292"/>
        <end position="473"/>
    </location>
</feature>
<feature type="region of interest" description="Disordered" evidence="2">
    <location>
        <begin position="1"/>
        <end position="92"/>
    </location>
</feature>
<protein>
    <submittedName>
        <fullName evidence="5">DUF155-domain-containing protein</fullName>
    </submittedName>
</protein>
<keyword evidence="6" id="KW-1185">Reference proteome</keyword>
<evidence type="ECO:0000313" key="5">
    <source>
        <dbReference type="EMBL" id="KAF2401664.1"/>
    </source>
</evidence>
<organism evidence="5 6">
    <name type="scientific">Trichodelitschia bisporula</name>
    <dbReference type="NCBI Taxonomy" id="703511"/>
    <lineage>
        <taxon>Eukaryota</taxon>
        <taxon>Fungi</taxon>
        <taxon>Dikarya</taxon>
        <taxon>Ascomycota</taxon>
        <taxon>Pezizomycotina</taxon>
        <taxon>Dothideomycetes</taxon>
        <taxon>Dothideomycetes incertae sedis</taxon>
        <taxon>Phaeotrichales</taxon>
        <taxon>Phaeotrichaceae</taxon>
        <taxon>Trichodelitschia</taxon>
    </lineage>
</organism>
<accession>A0A6G1I0E5</accession>
<feature type="compositionally biased region" description="Basic and acidic residues" evidence="2">
    <location>
        <begin position="111"/>
        <end position="132"/>
    </location>
</feature>
<reference evidence="5" key="1">
    <citation type="journal article" date="2020" name="Stud. Mycol.">
        <title>101 Dothideomycetes genomes: a test case for predicting lifestyles and emergence of pathogens.</title>
        <authorList>
            <person name="Haridas S."/>
            <person name="Albert R."/>
            <person name="Binder M."/>
            <person name="Bloem J."/>
            <person name="Labutti K."/>
            <person name="Salamov A."/>
            <person name="Andreopoulos B."/>
            <person name="Baker S."/>
            <person name="Barry K."/>
            <person name="Bills G."/>
            <person name="Bluhm B."/>
            <person name="Cannon C."/>
            <person name="Castanera R."/>
            <person name="Culley D."/>
            <person name="Daum C."/>
            <person name="Ezra D."/>
            <person name="Gonzalez J."/>
            <person name="Henrissat B."/>
            <person name="Kuo A."/>
            <person name="Liang C."/>
            <person name="Lipzen A."/>
            <person name="Lutzoni F."/>
            <person name="Magnuson J."/>
            <person name="Mondo S."/>
            <person name="Nolan M."/>
            <person name="Ohm R."/>
            <person name="Pangilinan J."/>
            <person name="Park H.-J."/>
            <person name="Ramirez L."/>
            <person name="Alfaro M."/>
            <person name="Sun H."/>
            <person name="Tritt A."/>
            <person name="Yoshinaga Y."/>
            <person name="Zwiers L.-H."/>
            <person name="Turgeon B."/>
            <person name="Goodwin S."/>
            <person name="Spatafora J."/>
            <person name="Crous P."/>
            <person name="Grigoriev I."/>
        </authorList>
    </citation>
    <scope>NUCLEOTIDE SEQUENCE</scope>
    <source>
        <strain evidence="5">CBS 262.69</strain>
    </source>
</reference>
<dbReference type="OrthoDB" id="18302at2759"/>
<feature type="region of interest" description="Disordered" evidence="2">
    <location>
        <begin position="111"/>
        <end position="142"/>
    </location>
</feature>